<gene>
    <name evidence="3" type="ORF">SAMN05216386_0054</name>
</gene>
<dbReference type="PANTHER" id="PTHR43476:SF5">
    <property type="entry name" value="FAD-DEPENDENT MONOOXYGENASE"/>
    <property type="match status" value="1"/>
</dbReference>
<evidence type="ECO:0000256" key="1">
    <source>
        <dbReference type="ARBA" id="ARBA00023002"/>
    </source>
</evidence>
<keyword evidence="1" id="KW-0560">Oxidoreductase</keyword>
<dbReference type="Proteomes" id="UP000183107">
    <property type="component" value="Unassembled WGS sequence"/>
</dbReference>
<sequence>MAAISVQCCIAGGGPAGMMLGLLLARAGIEVLVLEKHADFLRDFRGDTIHPSTLEVMHELGLLEALLKLPHQKTPRINARFGNLALTVADFTHLKTRCPFVVLMPQWDFLNLLAGRAGRYPTFKLRMNAEVTEFIREDGHIVGLQAATPEGPLTVRAMLIIGADGRHSVVRAQAGLKGVDFGAPMDVLWFRLSRRQDDPADPVARFDTRGIFIMLNRGAYWQCGFVIPKGSHAQVKACGLPSLHESIAQLAPFISDRAGELRDWESIKLLAVQVDRLRQWYRRGVLCIGDAAHAMSPVGGVGINLAIQDAIAAANLLAAPLRENRVTDKDLHGVQQRRAWPTKMTQLLQLFLQKRVIGRVLHGKGVSPPFFFRLLARFPFLGWIPARLIGIGFRPEHVHTPDVWNDRRSPRGERANYH</sequence>
<organism evidence="3 4">
    <name type="scientific">Nitrosospira briensis</name>
    <dbReference type="NCBI Taxonomy" id="35799"/>
    <lineage>
        <taxon>Bacteria</taxon>
        <taxon>Pseudomonadati</taxon>
        <taxon>Pseudomonadota</taxon>
        <taxon>Betaproteobacteria</taxon>
        <taxon>Nitrosomonadales</taxon>
        <taxon>Nitrosomonadaceae</taxon>
        <taxon>Nitrosospira</taxon>
    </lineage>
</organism>
<protein>
    <submittedName>
        <fullName evidence="3">2-polyprenyl-6-methoxyphenol hydroxylase</fullName>
    </submittedName>
</protein>
<evidence type="ECO:0000313" key="4">
    <source>
        <dbReference type="Proteomes" id="UP000183107"/>
    </source>
</evidence>
<evidence type="ECO:0000259" key="2">
    <source>
        <dbReference type="Pfam" id="PF01494"/>
    </source>
</evidence>
<dbReference type="Gene3D" id="3.50.50.60">
    <property type="entry name" value="FAD/NAD(P)-binding domain"/>
    <property type="match status" value="2"/>
</dbReference>
<name>A0A1I4XCV5_9PROT</name>
<dbReference type="RefSeq" id="WP_177186880.1">
    <property type="nucleotide sequence ID" value="NZ_FOVJ01000001.1"/>
</dbReference>
<accession>A0A1I4XCV5</accession>
<dbReference type="SUPFAM" id="SSF51905">
    <property type="entry name" value="FAD/NAD(P)-binding domain"/>
    <property type="match status" value="1"/>
</dbReference>
<dbReference type="NCBIfam" id="NF004833">
    <property type="entry name" value="PRK06185.1-1"/>
    <property type="match status" value="1"/>
</dbReference>
<dbReference type="AlphaFoldDB" id="A0A1I4XCV5"/>
<dbReference type="GO" id="GO:0016491">
    <property type="term" value="F:oxidoreductase activity"/>
    <property type="evidence" value="ECO:0007669"/>
    <property type="project" value="UniProtKB-KW"/>
</dbReference>
<dbReference type="PRINTS" id="PR00420">
    <property type="entry name" value="RNGMNOXGNASE"/>
</dbReference>
<dbReference type="Pfam" id="PF01494">
    <property type="entry name" value="FAD_binding_3"/>
    <property type="match status" value="1"/>
</dbReference>
<dbReference type="PANTHER" id="PTHR43476">
    <property type="entry name" value="3-(3-HYDROXY-PHENYL)PROPIONATE/3-HYDROXYCINNAMIC ACID HYDROXYLASE"/>
    <property type="match status" value="1"/>
</dbReference>
<proteinExistence type="predicted"/>
<dbReference type="InterPro" id="IPR036188">
    <property type="entry name" value="FAD/NAD-bd_sf"/>
</dbReference>
<dbReference type="InterPro" id="IPR050631">
    <property type="entry name" value="PheA/TfdB_FAD_monoxygenase"/>
</dbReference>
<reference evidence="4" key="1">
    <citation type="submission" date="2016-10" db="EMBL/GenBank/DDBJ databases">
        <authorList>
            <person name="Varghese N."/>
        </authorList>
    </citation>
    <scope>NUCLEOTIDE SEQUENCE [LARGE SCALE GENOMIC DNA]</scope>
    <source>
        <strain evidence="4">Nsp8</strain>
    </source>
</reference>
<dbReference type="GO" id="GO:0071949">
    <property type="term" value="F:FAD binding"/>
    <property type="evidence" value="ECO:0007669"/>
    <property type="project" value="InterPro"/>
</dbReference>
<dbReference type="NCBIfam" id="NF004834">
    <property type="entry name" value="PRK06185.1-3"/>
    <property type="match status" value="1"/>
</dbReference>
<keyword evidence="4" id="KW-1185">Reference proteome</keyword>
<feature type="domain" description="FAD-binding" evidence="2">
    <location>
        <begin position="6"/>
        <end position="345"/>
    </location>
</feature>
<dbReference type="STRING" id="1266925.GCA_000619905_00803"/>
<evidence type="ECO:0000313" key="3">
    <source>
        <dbReference type="EMBL" id="SFN23734.1"/>
    </source>
</evidence>
<dbReference type="InterPro" id="IPR002938">
    <property type="entry name" value="FAD-bd"/>
</dbReference>
<dbReference type="EMBL" id="FOVJ01000001">
    <property type="protein sequence ID" value="SFN23734.1"/>
    <property type="molecule type" value="Genomic_DNA"/>
</dbReference>